<dbReference type="GO" id="GO:0043565">
    <property type="term" value="F:sequence-specific DNA binding"/>
    <property type="evidence" value="ECO:0007669"/>
    <property type="project" value="InterPro"/>
</dbReference>
<feature type="transmembrane region" description="Helical" evidence="4">
    <location>
        <begin position="6"/>
        <end position="27"/>
    </location>
</feature>
<dbReference type="InterPro" id="IPR018062">
    <property type="entry name" value="HTH_AraC-typ_CS"/>
</dbReference>
<comment type="caution">
    <text evidence="6">The sequence shown here is derived from an EMBL/GenBank/DDBJ whole genome shotgun (WGS) entry which is preliminary data.</text>
</comment>
<gene>
    <name evidence="6" type="ORF">EXN75_14075</name>
</gene>
<dbReference type="InterPro" id="IPR009057">
    <property type="entry name" value="Homeodomain-like_sf"/>
</dbReference>
<dbReference type="Pfam" id="PF12833">
    <property type="entry name" value="HTH_18"/>
    <property type="match status" value="1"/>
</dbReference>
<dbReference type="SMART" id="SM00342">
    <property type="entry name" value="HTH_ARAC"/>
    <property type="match status" value="1"/>
</dbReference>
<dbReference type="EMBL" id="SGVY01000050">
    <property type="protein sequence ID" value="TFH76293.1"/>
    <property type="molecule type" value="Genomic_DNA"/>
</dbReference>
<evidence type="ECO:0000256" key="2">
    <source>
        <dbReference type="ARBA" id="ARBA00023125"/>
    </source>
</evidence>
<evidence type="ECO:0000313" key="7">
    <source>
        <dbReference type="Proteomes" id="UP000297872"/>
    </source>
</evidence>
<feature type="transmembrane region" description="Helical" evidence="4">
    <location>
        <begin position="39"/>
        <end position="59"/>
    </location>
</feature>
<evidence type="ECO:0000259" key="5">
    <source>
        <dbReference type="PROSITE" id="PS01124"/>
    </source>
</evidence>
<feature type="transmembrane region" description="Helical" evidence="4">
    <location>
        <begin position="165"/>
        <end position="187"/>
    </location>
</feature>
<evidence type="ECO:0000256" key="1">
    <source>
        <dbReference type="ARBA" id="ARBA00023015"/>
    </source>
</evidence>
<evidence type="ECO:0000256" key="3">
    <source>
        <dbReference type="ARBA" id="ARBA00023163"/>
    </source>
</evidence>
<dbReference type="Gene3D" id="1.10.10.60">
    <property type="entry name" value="Homeodomain-like"/>
    <property type="match status" value="2"/>
</dbReference>
<dbReference type="PRINTS" id="PR00032">
    <property type="entry name" value="HTHARAC"/>
</dbReference>
<evidence type="ECO:0000256" key="4">
    <source>
        <dbReference type="SAM" id="Phobius"/>
    </source>
</evidence>
<keyword evidence="4" id="KW-0472">Membrane</keyword>
<keyword evidence="3" id="KW-0804">Transcription</keyword>
<dbReference type="PANTHER" id="PTHR43280:SF2">
    <property type="entry name" value="HTH-TYPE TRANSCRIPTIONAL REGULATOR EXSA"/>
    <property type="match status" value="1"/>
</dbReference>
<evidence type="ECO:0000313" key="6">
    <source>
        <dbReference type="EMBL" id="TFH76293.1"/>
    </source>
</evidence>
<feature type="domain" description="HTH araC/xylS-type" evidence="5">
    <location>
        <begin position="251"/>
        <end position="356"/>
    </location>
</feature>
<keyword evidence="4" id="KW-1133">Transmembrane helix</keyword>
<dbReference type="PANTHER" id="PTHR43280">
    <property type="entry name" value="ARAC-FAMILY TRANSCRIPTIONAL REGULATOR"/>
    <property type="match status" value="1"/>
</dbReference>
<sequence length="360" mass="42162">MILIDPVGYFIYGMCVMFYSMMAWFFWRKGSDVLSRLIKAIMLIYVVESLKDLVIYYYVDDMTSRWWAVMTSMDIVIIPFYIFVLMELVKPGWLTWRKGILHEVPFVVLPLLYIVTEHTIWYYIIAAWAVFYGSVTLVLTFFFISQYHRVLKERFSYEDNINLHWLRAILVSFFFILAAWTCSSVMVDVNFDNLYMILSLATWMFVGYFLYKHESVIDELRDVDDARSSDASGVVGEANSGMSAGDYLLSPEISQMVKDLFENQKIYLDPKLKLSDVAMRVGTNRTYLSRFFNQENGKTFYDYVNNYRVKYAEQLLSSTKDPLSFIAEKAGFNSPSTFRRVFASVYGCSPQEYRRRVSNG</sequence>
<proteinExistence type="predicted"/>
<dbReference type="SUPFAM" id="SSF46689">
    <property type="entry name" value="Homeodomain-like"/>
    <property type="match status" value="1"/>
</dbReference>
<protein>
    <submittedName>
        <fullName evidence="6">AraC family transcriptional regulator</fullName>
    </submittedName>
</protein>
<dbReference type="Proteomes" id="UP000297872">
    <property type="component" value="Unassembled WGS sequence"/>
</dbReference>
<feature type="transmembrane region" description="Helical" evidence="4">
    <location>
        <begin position="193"/>
        <end position="211"/>
    </location>
</feature>
<accession>A0A4Y8VA97</accession>
<feature type="transmembrane region" description="Helical" evidence="4">
    <location>
        <begin position="65"/>
        <end position="88"/>
    </location>
</feature>
<keyword evidence="2" id="KW-0238">DNA-binding</keyword>
<dbReference type="PROSITE" id="PS01124">
    <property type="entry name" value="HTH_ARAC_FAMILY_2"/>
    <property type="match status" value="1"/>
</dbReference>
<keyword evidence="7" id="KW-1185">Reference proteome</keyword>
<feature type="transmembrane region" description="Helical" evidence="4">
    <location>
        <begin position="100"/>
        <end position="116"/>
    </location>
</feature>
<dbReference type="AlphaFoldDB" id="A0A4Y8VA97"/>
<dbReference type="OrthoDB" id="9779074at2"/>
<dbReference type="RefSeq" id="WP_134844284.1">
    <property type="nucleotide sequence ID" value="NZ_SGVY01000050.1"/>
</dbReference>
<name>A0A4Y8VA97_9BACT</name>
<dbReference type="InterPro" id="IPR020449">
    <property type="entry name" value="Tscrpt_reg_AraC-type_HTH"/>
</dbReference>
<dbReference type="GeneID" id="302996394"/>
<reference evidence="6 7" key="1">
    <citation type="submission" date="2019-02" db="EMBL/GenBank/DDBJ databases">
        <title>Draft Genome Sequence of the Prevotella sp. BCRC 81118, Isolated from Human Feces.</title>
        <authorList>
            <person name="Huang C.-H."/>
        </authorList>
    </citation>
    <scope>NUCLEOTIDE SEQUENCE [LARGE SCALE GENOMIC DNA]</scope>
    <source>
        <strain evidence="6 7">BCRC 81118</strain>
    </source>
</reference>
<keyword evidence="1" id="KW-0805">Transcription regulation</keyword>
<feature type="transmembrane region" description="Helical" evidence="4">
    <location>
        <begin position="122"/>
        <end position="144"/>
    </location>
</feature>
<dbReference type="InterPro" id="IPR018060">
    <property type="entry name" value="HTH_AraC"/>
</dbReference>
<dbReference type="GO" id="GO:0003700">
    <property type="term" value="F:DNA-binding transcription factor activity"/>
    <property type="evidence" value="ECO:0007669"/>
    <property type="project" value="InterPro"/>
</dbReference>
<dbReference type="PROSITE" id="PS00041">
    <property type="entry name" value="HTH_ARAC_FAMILY_1"/>
    <property type="match status" value="1"/>
</dbReference>
<organism evidence="6 7">
    <name type="scientific">Segatella hominis</name>
    <dbReference type="NCBI Taxonomy" id="2518605"/>
    <lineage>
        <taxon>Bacteria</taxon>
        <taxon>Pseudomonadati</taxon>
        <taxon>Bacteroidota</taxon>
        <taxon>Bacteroidia</taxon>
        <taxon>Bacteroidales</taxon>
        <taxon>Prevotellaceae</taxon>
        <taxon>Segatella</taxon>
    </lineage>
</organism>
<keyword evidence="4" id="KW-0812">Transmembrane</keyword>